<evidence type="ECO:0000313" key="5">
    <source>
        <dbReference type="EMBL" id="KAF6452005.1"/>
    </source>
</evidence>
<evidence type="ECO:0000256" key="3">
    <source>
        <dbReference type="SAM" id="Phobius"/>
    </source>
</evidence>
<evidence type="ECO:0000313" key="6">
    <source>
        <dbReference type="Proteomes" id="UP000550707"/>
    </source>
</evidence>
<comment type="caution">
    <text evidence="5">The sequence shown here is derived from an EMBL/GenBank/DDBJ whole genome shotgun (WGS) entry which is preliminary data.</text>
</comment>
<feature type="domain" description="C-type lectin" evidence="4">
    <location>
        <begin position="85"/>
        <end position="188"/>
    </location>
</feature>
<dbReference type="CDD" id="cd03593">
    <property type="entry name" value="CLECT_NK_receptors_like"/>
    <property type="match status" value="1"/>
</dbReference>
<reference evidence="5 6" key="1">
    <citation type="journal article" date="2020" name="Nature">
        <title>Six reference-quality genomes reveal evolution of bat adaptations.</title>
        <authorList>
            <person name="Jebb D."/>
            <person name="Huang Z."/>
            <person name="Pippel M."/>
            <person name="Hughes G.M."/>
            <person name="Lavrichenko K."/>
            <person name="Devanna P."/>
            <person name="Winkler S."/>
            <person name="Jermiin L.S."/>
            <person name="Skirmuntt E.C."/>
            <person name="Katzourakis A."/>
            <person name="Burkitt-Gray L."/>
            <person name="Ray D.A."/>
            <person name="Sullivan K.A.M."/>
            <person name="Roscito J.G."/>
            <person name="Kirilenko B.M."/>
            <person name="Davalos L.M."/>
            <person name="Corthals A.P."/>
            <person name="Power M.L."/>
            <person name="Jones G."/>
            <person name="Ransome R.D."/>
            <person name="Dechmann D.K.N."/>
            <person name="Locatelli A.G."/>
            <person name="Puechmaille S.J."/>
            <person name="Fedrigo O."/>
            <person name="Jarvis E.D."/>
            <person name="Hiller M."/>
            <person name="Vernes S.C."/>
            <person name="Myers E.W."/>
            <person name="Teeling E.C."/>
        </authorList>
    </citation>
    <scope>NUCLEOTIDE SEQUENCE [LARGE SCALE GENOMIC DNA]</scope>
    <source>
        <strain evidence="5">MMolMol1</strain>
        <tissue evidence="5">Muscle</tissue>
    </source>
</reference>
<accession>A0A7J8FWX5</accession>
<keyword evidence="3" id="KW-1133">Transmembrane helix</keyword>
<dbReference type="EMBL" id="JACASF010000010">
    <property type="protein sequence ID" value="KAF6452005.1"/>
    <property type="molecule type" value="Genomic_DNA"/>
</dbReference>
<protein>
    <submittedName>
        <fullName evidence="5">C-type lectin domain family 2 member A</fullName>
    </submittedName>
</protein>
<dbReference type="GO" id="GO:0030246">
    <property type="term" value="F:carbohydrate binding"/>
    <property type="evidence" value="ECO:0007669"/>
    <property type="project" value="UniProtKB-KW"/>
</dbReference>
<feature type="transmembrane region" description="Helical" evidence="3">
    <location>
        <begin position="53"/>
        <end position="70"/>
    </location>
</feature>
<keyword evidence="6" id="KW-1185">Reference proteome</keyword>
<dbReference type="PANTHER" id="PTHR45710:SF40">
    <property type="entry name" value="C-TYPE LECTIN DOMAIN FAMILY 2 MEMBER A"/>
    <property type="match status" value="1"/>
</dbReference>
<dbReference type="PANTHER" id="PTHR45710">
    <property type="entry name" value="C-TYPE LECTIN DOMAIN-CONTAINING PROTEIN 180"/>
    <property type="match status" value="1"/>
</dbReference>
<evidence type="ECO:0000259" key="4">
    <source>
        <dbReference type="PROSITE" id="PS50041"/>
    </source>
</evidence>
<comment type="subcellular location">
    <subcellularLocation>
        <location evidence="1">Cell membrane</location>
        <topology evidence="1">Single-pass type II membrane protein</topology>
    </subcellularLocation>
</comment>
<dbReference type="AlphaFoldDB" id="A0A7J8FWX5"/>
<name>A0A7J8FWX5_MOLMO</name>
<dbReference type="InterPro" id="IPR001304">
    <property type="entry name" value="C-type_lectin-like"/>
</dbReference>
<dbReference type="Pfam" id="PF00059">
    <property type="entry name" value="Lectin_C"/>
    <property type="match status" value="1"/>
</dbReference>
<dbReference type="InterPro" id="IPR016186">
    <property type="entry name" value="C-type_lectin-like/link_sf"/>
</dbReference>
<proteinExistence type="predicted"/>
<dbReference type="SUPFAM" id="SSF56436">
    <property type="entry name" value="C-type lectin-like"/>
    <property type="match status" value="1"/>
</dbReference>
<dbReference type="SMART" id="SM00034">
    <property type="entry name" value="CLECT"/>
    <property type="match status" value="1"/>
</dbReference>
<dbReference type="PROSITE" id="PS50041">
    <property type="entry name" value="C_TYPE_LECTIN_2"/>
    <property type="match status" value="1"/>
</dbReference>
<sequence>MNKVTSLEIEGGVHRSRLSTQCHEPSTLFTQFQSSLSSLCQCPGSKMTKLWKPVSLVIIVIIITCIIIFLRHPQTTKCSGKWIGVRDNCFYFSNDTKNWIDSKRFCISQGSDLAQIDTQETMEFLKKRTGPSMHWIGLSRNQGESWKWTNGTTFNTWFEITGDGSFAFLNAGGVYSSRGLIDIKWICSKPRF</sequence>
<keyword evidence="3" id="KW-0472">Membrane</keyword>
<keyword evidence="2 5" id="KW-0430">Lectin</keyword>
<evidence type="ECO:0000256" key="1">
    <source>
        <dbReference type="ARBA" id="ARBA00004401"/>
    </source>
</evidence>
<dbReference type="InterPro" id="IPR050828">
    <property type="entry name" value="C-type_lectin/matrix_domain"/>
</dbReference>
<dbReference type="Gene3D" id="3.10.100.10">
    <property type="entry name" value="Mannose-Binding Protein A, subunit A"/>
    <property type="match status" value="1"/>
</dbReference>
<gene>
    <name evidence="5" type="ORF">HJG59_002971</name>
</gene>
<dbReference type="InterPro" id="IPR016187">
    <property type="entry name" value="CTDL_fold"/>
</dbReference>
<dbReference type="InterPro" id="IPR033992">
    <property type="entry name" value="NKR-like_CTLD"/>
</dbReference>
<organism evidence="5 6">
    <name type="scientific">Molossus molossus</name>
    <name type="common">Pallas' mastiff bat</name>
    <name type="synonym">Vespertilio molossus</name>
    <dbReference type="NCBI Taxonomy" id="27622"/>
    <lineage>
        <taxon>Eukaryota</taxon>
        <taxon>Metazoa</taxon>
        <taxon>Chordata</taxon>
        <taxon>Craniata</taxon>
        <taxon>Vertebrata</taxon>
        <taxon>Euteleostomi</taxon>
        <taxon>Mammalia</taxon>
        <taxon>Eutheria</taxon>
        <taxon>Laurasiatheria</taxon>
        <taxon>Chiroptera</taxon>
        <taxon>Yangochiroptera</taxon>
        <taxon>Molossidae</taxon>
        <taxon>Molossus</taxon>
    </lineage>
</organism>
<keyword evidence="3" id="KW-0812">Transmembrane</keyword>
<evidence type="ECO:0000256" key="2">
    <source>
        <dbReference type="ARBA" id="ARBA00022734"/>
    </source>
</evidence>
<dbReference type="Proteomes" id="UP000550707">
    <property type="component" value="Unassembled WGS sequence"/>
</dbReference>
<dbReference type="GO" id="GO:0009897">
    <property type="term" value="C:external side of plasma membrane"/>
    <property type="evidence" value="ECO:0007669"/>
    <property type="project" value="TreeGrafter"/>
</dbReference>